<dbReference type="AlphaFoldDB" id="A0A1F6TDD4"/>
<dbReference type="Proteomes" id="UP000177925">
    <property type="component" value="Unassembled WGS sequence"/>
</dbReference>
<evidence type="ECO:0000313" key="2">
    <source>
        <dbReference type="Proteomes" id="UP000177925"/>
    </source>
</evidence>
<name>A0A1F6TDD4_9PROT</name>
<sequence>MKPTDQVFDQIIGKMEISLHMVQELEDMLSNLSERAHKNSERDYLVATPGNAHLLPLRQ</sequence>
<organism evidence="1 2">
    <name type="scientific">Candidatus Muproteobacteria bacterium RBG_16_64_11</name>
    <dbReference type="NCBI Taxonomy" id="1817758"/>
    <lineage>
        <taxon>Bacteria</taxon>
        <taxon>Pseudomonadati</taxon>
        <taxon>Pseudomonadota</taxon>
        <taxon>Candidatus Muproteobacteria</taxon>
    </lineage>
</organism>
<proteinExistence type="predicted"/>
<dbReference type="EMBL" id="MFSS01000067">
    <property type="protein sequence ID" value="OGI43157.1"/>
    <property type="molecule type" value="Genomic_DNA"/>
</dbReference>
<accession>A0A1F6TDD4</accession>
<comment type="caution">
    <text evidence="1">The sequence shown here is derived from an EMBL/GenBank/DDBJ whole genome shotgun (WGS) entry which is preliminary data.</text>
</comment>
<protein>
    <submittedName>
        <fullName evidence="1">Uncharacterized protein</fullName>
    </submittedName>
</protein>
<evidence type="ECO:0000313" key="1">
    <source>
        <dbReference type="EMBL" id="OGI43157.1"/>
    </source>
</evidence>
<gene>
    <name evidence="1" type="ORF">A2150_03875</name>
</gene>
<reference evidence="1 2" key="1">
    <citation type="journal article" date="2016" name="Nat. Commun.">
        <title>Thousands of microbial genomes shed light on interconnected biogeochemical processes in an aquifer system.</title>
        <authorList>
            <person name="Anantharaman K."/>
            <person name="Brown C.T."/>
            <person name="Hug L.A."/>
            <person name="Sharon I."/>
            <person name="Castelle C.J."/>
            <person name="Probst A.J."/>
            <person name="Thomas B.C."/>
            <person name="Singh A."/>
            <person name="Wilkins M.J."/>
            <person name="Karaoz U."/>
            <person name="Brodie E.L."/>
            <person name="Williams K.H."/>
            <person name="Hubbard S.S."/>
            <person name="Banfield J.F."/>
        </authorList>
    </citation>
    <scope>NUCLEOTIDE SEQUENCE [LARGE SCALE GENOMIC DNA]</scope>
</reference>